<evidence type="ECO:0000256" key="1">
    <source>
        <dbReference type="ARBA" id="ARBA00023054"/>
    </source>
</evidence>
<feature type="compositionally biased region" description="Polar residues" evidence="3">
    <location>
        <begin position="930"/>
        <end position="947"/>
    </location>
</feature>
<feature type="region of interest" description="Disordered" evidence="3">
    <location>
        <begin position="1268"/>
        <end position="1403"/>
    </location>
</feature>
<feature type="compositionally biased region" description="Low complexity" evidence="3">
    <location>
        <begin position="1307"/>
        <end position="1325"/>
    </location>
</feature>
<organism evidence="5 6">
    <name type="scientific">Colletotrichum tanaceti</name>
    <dbReference type="NCBI Taxonomy" id="1306861"/>
    <lineage>
        <taxon>Eukaryota</taxon>
        <taxon>Fungi</taxon>
        <taxon>Dikarya</taxon>
        <taxon>Ascomycota</taxon>
        <taxon>Pezizomycotina</taxon>
        <taxon>Sordariomycetes</taxon>
        <taxon>Hypocreomycetidae</taxon>
        <taxon>Glomerellales</taxon>
        <taxon>Glomerellaceae</taxon>
        <taxon>Colletotrichum</taxon>
        <taxon>Colletotrichum destructivum species complex</taxon>
    </lineage>
</organism>
<feature type="region of interest" description="Disordered" evidence="3">
    <location>
        <begin position="2359"/>
        <end position="2498"/>
    </location>
</feature>
<sequence length="2498" mass="275040">MQISTLITALSTVAIAHTGVMALDIGDEMRMGWKMGLLPRQGSQNLQTFDGDLGGVKASAITKSNNPERPFEVDGDTFPDFATAASRSCDNQKNKCSQAANNGEKKFEVSECDKQAEQCRTSVESTVTQSFGEAVFAGTDGDFDIFCDPDLAADDSIVCADLAVDGNGPLRPSLNSPPTSPAFSSTSTAAEGEDLGSSPILPSLPAPRLPDRAREILRTQPSVEQEERYVTASWGSPYSAEDAGLLRSQSIGSDQSEDSPIHHIAIRTPFLRPPPALSLAQDDSPEPYLSAAQVLANRARRPARRLTEDWIRQHTAGENSESRHWFSDGSEHSSLSGSGSGDEPAWHEKDPLQTPKARPRLARASLTEPRHPRTRSSVETLKPEDAKPRDDIPEANMESPELPEADLVRDLPDLPTVPTTPRRSASATHGETIKAPITPMRSVSARVPAKEPSMTPRLKKKVPWKGKNIMVLLPKDDERGRPGQAPKPLNQTEIQGMFRSWQELGYDISGFDLDVAEGTYQAPTGYSQSRDAWPDFDEVARERVEHTYKVTLPDLNAWKNYVNELNEAKLRALGVSFGDEDPPAPSISPAVSQPSRQASAQYPPLPFSPPMPTSSASSNHVQGYPFPSQFIPGGRSSAGQSPSMASPVGFGSHPAKYNARQSISVPMGHSPFQMANQPSPLGWPSQHRTDSPSLFNGVLSPVSPFTPEGFAPTGSPAFNAHQRHQSLQYPMMPHQFMQHQQPARASPRLQEVREDEEEVADEAPPAKPLEPAQVNDDDLQAEIDEAEYHLEEQMRNELEHEDYSPHNEEAAAEQLEDFSQQQTLSHARDASVQFQAAHPPLQQQFVQQPGDGPVLHHPRPHSRGHSLSQNFFSHHDETRPRGDSLAGWHEVDPNRIDEAAEIETNPSNLGTPVQDFSLTTLLQQHQRSFSTASNPWHDVSSSMSSNPGMPRRPSHASKPSLSKLNVKAPEFKFNPGHEPKPSFTFGSGNNSFQPSVFQAGGGSFTSPSVVSPSANSFGAQSISSKINAAAPVFSPGQSDFSFSASGPKFRPDAPAFTPFGNASDSVTSPVSGSESAGNRTSSIFGNIDLSLSDVVKPPKKNKAIPILPPSSSSDKNKNDESQDDLPDDADGRLIDESRIKRAKATRGDGDDVPLFAEPSPEPTAMQSLQPAPKREDQDASDHRSGDEQAFTPADTTMSSTVASEHPTDSKAVTATSPSDTSPDQQQLNWAPFEFESKAELQGFNDAVPFGIDTYKKGHNKSLSATARAFIPGGGWPAAAPEAETEEDEEDDRDREDTIEPVLPSTEAPAQSSPPHEPSPSASTASNFAAPKGLGASRFASPPKTKGLSASRFAASPSPGRGPDEEELEEGEIPEDYLVSDSEEDADEPQARDFSGNQPAKKEPTFEEIDDIMSHLNMNDPTLGVNKATAEAARWHQPSPNRQIQVAGVTNLSPYKMQAGSQYRSRTSSPVRQHHDNSAVPSTELDDPFVDPPMSAQSFNAPVTHLNGEESAAHSDWEGAFSDEEQTKLEQRVQFFDGRVNEAVSDLLSARLGPLEKALLSIEQSLRGGSRRASSSVRRSVSADIQHSDADDEDEEPVPRRSMSPRRDKRMEQIRAAVLDAFAVQQRSTPLEASAAAPVASDDTASTAVLKALEDMREQFSASMRLDFRGEDLRNIVEEAVEKRMPTPSQQSTAGHAKDEAVNNKLSELQAKVIDLEERLYVERTQTEREVSVRRAAEDLAAELERKLQAAESRVEVDIMNRSIFDNRISDLEMKLRHQEERAQAELDGRRVAEDRLSEVQRLLRIATEEENRLREEVEEREHKFKDLEQAASAQTMRMTLMEASQTTAKQAQTELTNKINATEDNLRDAHQEANRWRSEAERAIEAARRQHVDIEETSNENKQLRKLLDTLGTQLQENERVRESWRAKFVSLQEDMAQAARDITEENARRTKREQALLARQEVLDAKLQAEARTRERLETEIERLEHGERQGMRAVSECKRLEGMLGEMKTENHKLHQSAMRYQSEFKEARESGINEVQRTRVSMQREIDEANHHVNVVREELEEQVVKVRAELDQVNMDVETAKAQSEMMMEEAQSSKTEAIAELKRKHQNELEDFQTRWERQLSNAVEDGQKTEQHLLERLSLSTSKTEHLQDRVAHLEEKLEIAKEAARAAARAAKSAGVEVPAQPMPTSQPKASATTAAAVLPKAMDLPEKISPQALRESIMVLQEQLQAREQRIEELESTVDKLDPEAPTKIAKRDDEITWLRELLAVRHGDLQDIILAVSAQDFDRETVKDAAIRLKANLQMEEQERERAMNGGSAINLPNIAQSLREAASPRVAQAVGPLAAAWGNWRKSQQPIFASGGRSGRPSTARPAFGSNHTPSRSTASASFSNNSNGLMTPPASGLRQTLPSSTEEPQPTAFQTTGRRYTAQQLQNRTRGPSFADVPSEPMPLKSPPARRPSSRSSQPMTPPMMRPSAYDSDAHPGDFDDTDFFED</sequence>
<feature type="compositionally biased region" description="Low complexity" evidence="3">
    <location>
        <begin position="181"/>
        <end position="190"/>
    </location>
</feature>
<feature type="compositionally biased region" description="Basic and acidic residues" evidence="3">
    <location>
        <begin position="381"/>
        <end position="392"/>
    </location>
</feature>
<feature type="compositionally biased region" description="Polar residues" evidence="3">
    <location>
        <begin position="1060"/>
        <end position="1083"/>
    </location>
</feature>
<feature type="region of interest" description="Disordered" evidence="3">
    <location>
        <begin position="576"/>
        <end position="647"/>
    </location>
</feature>
<feature type="region of interest" description="Disordered" evidence="3">
    <location>
        <begin position="736"/>
        <end position="775"/>
    </location>
</feature>
<feature type="compositionally biased region" description="Basic and acidic residues" evidence="3">
    <location>
        <begin position="798"/>
        <end position="809"/>
    </location>
</feature>
<feature type="compositionally biased region" description="Polar residues" evidence="3">
    <location>
        <begin position="1457"/>
        <end position="1470"/>
    </location>
</feature>
<reference evidence="5 6" key="1">
    <citation type="journal article" date="2019" name="PLoS ONE">
        <title>Comparative genome analysis indicates high evolutionary potential of pathogenicity genes in Colletotrichum tanaceti.</title>
        <authorList>
            <person name="Lelwala R.V."/>
            <person name="Korhonen P.K."/>
            <person name="Young N.D."/>
            <person name="Scott J.B."/>
            <person name="Ades P.A."/>
            <person name="Gasser R.B."/>
            <person name="Taylor P.W.J."/>
        </authorList>
    </citation>
    <scope>NUCLEOTIDE SEQUENCE [LARGE SCALE GENOMIC DNA]</scope>
    <source>
        <strain evidence="5">BRIP57314</strain>
    </source>
</reference>
<gene>
    <name evidence="5" type="ORF">CTA1_7008</name>
</gene>
<feature type="region of interest" description="Disordered" evidence="3">
    <location>
        <begin position="1457"/>
        <end position="1499"/>
    </location>
</feature>
<feature type="compositionally biased region" description="Low complexity" evidence="3">
    <location>
        <begin position="1566"/>
        <end position="1582"/>
    </location>
</feature>
<evidence type="ECO:0000313" key="5">
    <source>
        <dbReference type="EMBL" id="TKW51395.1"/>
    </source>
</evidence>
<proteinExistence type="predicted"/>
<feature type="coiled-coil region" evidence="2">
    <location>
        <begin position="2150"/>
        <end position="2177"/>
    </location>
</feature>
<keyword evidence="1 2" id="KW-0175">Coiled coil</keyword>
<feature type="compositionally biased region" description="Polar residues" evidence="3">
    <location>
        <begin position="1193"/>
        <end position="1202"/>
    </location>
</feature>
<dbReference type="PANTHER" id="PTHR32083:SF0">
    <property type="entry name" value="CILIA AND FLAGELLA-ASSOCIATED PROTEIN 58"/>
    <property type="match status" value="1"/>
</dbReference>
<feature type="coiled-coil region" evidence="2">
    <location>
        <begin position="2292"/>
        <end position="2319"/>
    </location>
</feature>
<dbReference type="Proteomes" id="UP000310108">
    <property type="component" value="Unassembled WGS sequence"/>
</dbReference>
<evidence type="ECO:0000256" key="4">
    <source>
        <dbReference type="SAM" id="SignalP"/>
    </source>
</evidence>
<feature type="compositionally biased region" description="Basic and acidic residues" evidence="3">
    <location>
        <begin position="1129"/>
        <end position="1149"/>
    </location>
</feature>
<feature type="compositionally biased region" description="Basic and acidic residues" evidence="3">
    <location>
        <begin position="320"/>
        <end position="331"/>
    </location>
</feature>
<feature type="region of interest" description="Disordered" evidence="3">
    <location>
        <begin position="930"/>
        <end position="963"/>
    </location>
</feature>
<feature type="region of interest" description="Disordered" evidence="3">
    <location>
        <begin position="844"/>
        <end position="868"/>
    </location>
</feature>
<feature type="chain" id="PRO_5020758592" description="Myosin class II heavy chain" evidence="4">
    <location>
        <begin position="23"/>
        <end position="2498"/>
    </location>
</feature>
<feature type="coiled-coil region" evidence="2">
    <location>
        <begin position="2035"/>
        <end position="2112"/>
    </location>
</feature>
<evidence type="ECO:0000256" key="3">
    <source>
        <dbReference type="SAM" id="MobiDB-lite"/>
    </source>
</evidence>
<feature type="compositionally biased region" description="Polar residues" evidence="3">
    <location>
        <begin position="2408"/>
        <end position="2441"/>
    </location>
</feature>
<feature type="signal peptide" evidence="4">
    <location>
        <begin position="1"/>
        <end position="22"/>
    </location>
</feature>
<feature type="coiled-coil region" evidence="2">
    <location>
        <begin position="1698"/>
        <end position="1760"/>
    </location>
</feature>
<feature type="coiled-coil region" evidence="2">
    <location>
        <begin position="1961"/>
        <end position="1988"/>
    </location>
</feature>
<feature type="coiled-coil region" evidence="2">
    <location>
        <begin position="1789"/>
        <end position="1914"/>
    </location>
</feature>
<feature type="compositionally biased region" description="Polar residues" evidence="3">
    <location>
        <begin position="589"/>
        <end position="600"/>
    </location>
</feature>
<feature type="compositionally biased region" description="Acidic residues" evidence="3">
    <location>
        <begin position="1282"/>
        <end position="1298"/>
    </location>
</feature>
<feature type="compositionally biased region" description="Pro residues" evidence="3">
    <location>
        <begin position="603"/>
        <end position="612"/>
    </location>
</feature>
<feature type="region of interest" description="Disordered" evidence="3">
    <location>
        <begin position="311"/>
        <end position="431"/>
    </location>
</feature>
<feature type="compositionally biased region" description="Acidic residues" evidence="3">
    <location>
        <begin position="1363"/>
        <end position="1374"/>
    </location>
</feature>
<evidence type="ECO:0000256" key="2">
    <source>
        <dbReference type="SAM" id="Coils"/>
    </source>
</evidence>
<feature type="compositionally biased region" description="Polar residues" evidence="3">
    <location>
        <begin position="1210"/>
        <end position="1228"/>
    </location>
</feature>
<feature type="region of interest" description="Disordered" evidence="3">
    <location>
        <begin position="1099"/>
        <end position="1233"/>
    </location>
</feature>
<feature type="region of interest" description="Disordered" evidence="3">
    <location>
        <begin position="2182"/>
        <end position="2201"/>
    </location>
</feature>
<feature type="region of interest" description="Disordered" evidence="3">
    <location>
        <begin position="1053"/>
        <end position="1083"/>
    </location>
</feature>
<comment type="caution">
    <text evidence="5">The sequence shown here is derived from an EMBL/GenBank/DDBJ whole genome shotgun (WGS) entry which is preliminary data.</text>
</comment>
<feature type="compositionally biased region" description="Low complexity" evidence="3">
    <location>
        <begin position="413"/>
        <end position="423"/>
    </location>
</feature>
<dbReference type="GO" id="GO:0005856">
    <property type="term" value="C:cytoskeleton"/>
    <property type="evidence" value="ECO:0007669"/>
    <property type="project" value="TreeGrafter"/>
</dbReference>
<feature type="region of interest" description="Disordered" evidence="3">
    <location>
        <begin position="170"/>
        <end position="208"/>
    </location>
</feature>
<feature type="compositionally biased region" description="Polar residues" evidence="3">
    <location>
        <begin position="2190"/>
        <end position="2201"/>
    </location>
</feature>
<keyword evidence="4" id="KW-0732">Signal</keyword>
<feature type="compositionally biased region" description="Pro residues" evidence="3">
    <location>
        <begin position="2451"/>
        <end position="2461"/>
    </location>
</feature>
<name>A0A4U6X7T0_9PEZI</name>
<evidence type="ECO:0000313" key="6">
    <source>
        <dbReference type="Proteomes" id="UP000310108"/>
    </source>
</evidence>
<dbReference type="EMBL" id="PJEX01000308">
    <property type="protein sequence ID" value="TKW51395.1"/>
    <property type="molecule type" value="Genomic_DNA"/>
</dbReference>
<feature type="compositionally biased region" description="Low complexity" evidence="3">
    <location>
        <begin position="2385"/>
        <end position="2398"/>
    </location>
</feature>
<accession>A0A4U6X7T0</accession>
<feature type="compositionally biased region" description="Basic and acidic residues" evidence="3">
    <location>
        <begin position="1172"/>
        <end position="1186"/>
    </location>
</feature>
<protein>
    <recommendedName>
        <fullName evidence="7">Myosin class II heavy chain</fullName>
    </recommendedName>
</protein>
<feature type="region of interest" description="Disordered" evidence="3">
    <location>
        <begin position="1564"/>
        <end position="1608"/>
    </location>
</feature>
<keyword evidence="6" id="KW-1185">Reference proteome</keyword>
<dbReference type="STRING" id="1306861.A0A4U6X7T0"/>
<feature type="region of interest" description="Disordered" evidence="3">
    <location>
        <begin position="798"/>
        <end position="830"/>
    </location>
</feature>
<dbReference type="PANTHER" id="PTHR32083">
    <property type="entry name" value="CILIA AND FLAGELLA-ASSOCIATED PROTEIN 58-RELATED"/>
    <property type="match status" value="1"/>
</dbReference>
<evidence type="ECO:0008006" key="7">
    <source>
        <dbReference type="Google" id="ProtNLM"/>
    </source>
</evidence>